<dbReference type="PANTHER" id="PTHR11931">
    <property type="entry name" value="PHOSPHOGLYCERATE MUTASE"/>
    <property type="match status" value="1"/>
</dbReference>
<feature type="binding site" evidence="6">
    <location>
        <begin position="7"/>
        <end position="14"/>
    </location>
    <ligand>
        <name>substrate</name>
    </ligand>
</feature>
<proteinExistence type="inferred from homology"/>
<dbReference type="CDD" id="cd07067">
    <property type="entry name" value="HP_PGM_like"/>
    <property type="match status" value="1"/>
</dbReference>
<accession>A0A1D8GN48</accession>
<dbReference type="STRING" id="1424294.Gferi_24195"/>
<name>A0A1D8GN48_9FIRM</name>
<dbReference type="InterPro" id="IPR001345">
    <property type="entry name" value="PG/BPGM_mutase_AS"/>
</dbReference>
<dbReference type="NCBIfam" id="TIGR03162">
    <property type="entry name" value="ribazole_cobC"/>
    <property type="match status" value="1"/>
</dbReference>
<dbReference type="RefSeq" id="WP_069980685.1">
    <property type="nucleotide sequence ID" value="NZ_CP017269.1"/>
</dbReference>
<reference evidence="8 9" key="1">
    <citation type="submission" date="2016-09" db="EMBL/GenBank/DDBJ databases">
        <title>Genomic analysis reveals versatility of anaerobic energy metabolism of Geosporobacter ferrireducens IRF9 of phylum Firmicutes.</title>
        <authorList>
            <person name="Kim S.-J."/>
        </authorList>
    </citation>
    <scope>NUCLEOTIDE SEQUENCE [LARGE SCALE GENOMIC DNA]</scope>
    <source>
        <strain evidence="8 9">IRF9</strain>
    </source>
</reference>
<dbReference type="InterPro" id="IPR013078">
    <property type="entry name" value="His_Pase_superF_clade-1"/>
</dbReference>
<evidence type="ECO:0000256" key="3">
    <source>
        <dbReference type="ARBA" id="ARBA00023235"/>
    </source>
</evidence>
<dbReference type="KEGG" id="gfe:Gferi_24195"/>
<feature type="active site" description="Tele-phosphohistidine intermediate" evidence="5">
    <location>
        <position position="8"/>
    </location>
</feature>
<dbReference type="OrthoDB" id="7925971at2"/>
<evidence type="ECO:0000256" key="5">
    <source>
        <dbReference type="PIRSR" id="PIRSR613078-1"/>
    </source>
</evidence>
<dbReference type="Proteomes" id="UP000095743">
    <property type="component" value="Chromosome"/>
</dbReference>
<dbReference type="EMBL" id="CP017269">
    <property type="protein sequence ID" value="AOT72376.1"/>
    <property type="molecule type" value="Genomic_DNA"/>
</dbReference>
<evidence type="ECO:0000256" key="4">
    <source>
        <dbReference type="NCBIfam" id="TIGR03162"/>
    </source>
</evidence>
<dbReference type="Gene3D" id="3.40.50.1240">
    <property type="entry name" value="Phosphoglycerate mutase-like"/>
    <property type="match status" value="1"/>
</dbReference>
<dbReference type="EC" id="3.1.3.73" evidence="4"/>
<keyword evidence="9" id="KW-1185">Reference proteome</keyword>
<keyword evidence="2" id="KW-0324">Glycolysis</keyword>
<dbReference type="SMART" id="SM00855">
    <property type="entry name" value="PGAM"/>
    <property type="match status" value="1"/>
</dbReference>
<dbReference type="AlphaFoldDB" id="A0A1D8GN48"/>
<evidence type="ECO:0000256" key="2">
    <source>
        <dbReference type="ARBA" id="ARBA00023152"/>
    </source>
</evidence>
<dbReference type="GO" id="GO:0009236">
    <property type="term" value="P:cobalamin biosynthetic process"/>
    <property type="evidence" value="ECO:0007669"/>
    <property type="project" value="UniProtKB-UniRule"/>
</dbReference>
<organism evidence="8 9">
    <name type="scientific">Geosporobacter ferrireducens</name>
    <dbReference type="NCBI Taxonomy" id="1424294"/>
    <lineage>
        <taxon>Bacteria</taxon>
        <taxon>Bacillati</taxon>
        <taxon>Bacillota</taxon>
        <taxon>Clostridia</taxon>
        <taxon>Peptostreptococcales</taxon>
        <taxon>Thermotaleaceae</taxon>
        <taxon>Geosporobacter</taxon>
    </lineage>
</organism>
<dbReference type="SUPFAM" id="SSF53254">
    <property type="entry name" value="Phosphoglycerate mutase-like"/>
    <property type="match status" value="1"/>
</dbReference>
<dbReference type="GO" id="GO:0006096">
    <property type="term" value="P:glycolytic process"/>
    <property type="evidence" value="ECO:0007669"/>
    <property type="project" value="UniProtKB-KW"/>
</dbReference>
<sequence length="195" mass="22635">MELILVRHGETQLNYEKKFCGWSNPDLTAEGLLQAKAAGDKLKHQPIHQIFCSDLSRTMQTAEQINRHHQLEIKPSKNLREMNFGLWEGLTYTEIQKQYPAEAATWGKDWLEYPVPEGESLQFMYERIIQYIEEIVNCNTGKRILIVSHAGCIRAILAHYIGRGIQDYWRYKIEHCGIAKIEILDNYTVLSALNQ</sequence>
<dbReference type="Pfam" id="PF00300">
    <property type="entry name" value="His_Phos_1"/>
    <property type="match status" value="1"/>
</dbReference>
<evidence type="ECO:0000256" key="1">
    <source>
        <dbReference type="ARBA" id="ARBA00006717"/>
    </source>
</evidence>
<dbReference type="InterPro" id="IPR029033">
    <property type="entry name" value="His_PPase_superfam"/>
</dbReference>
<gene>
    <name evidence="8" type="ORF">Gferi_24195</name>
</gene>
<dbReference type="GO" id="GO:0016868">
    <property type="term" value="F:intramolecular phosphotransferase activity"/>
    <property type="evidence" value="ECO:0007669"/>
    <property type="project" value="InterPro"/>
</dbReference>
<dbReference type="InterPro" id="IPR005952">
    <property type="entry name" value="Phosphogly_mut1"/>
</dbReference>
<dbReference type="PIRSF" id="PIRSF000709">
    <property type="entry name" value="6PFK_2-Ptase"/>
    <property type="match status" value="1"/>
</dbReference>
<feature type="binding site" evidence="6">
    <location>
        <position position="57"/>
    </location>
    <ligand>
        <name>substrate</name>
    </ligand>
</feature>
<evidence type="ECO:0000313" key="8">
    <source>
        <dbReference type="EMBL" id="AOT72376.1"/>
    </source>
</evidence>
<keyword evidence="3" id="KW-0413">Isomerase</keyword>
<feature type="site" description="Transition state stabilizer" evidence="7">
    <location>
        <position position="149"/>
    </location>
</feature>
<evidence type="ECO:0000256" key="6">
    <source>
        <dbReference type="PIRSR" id="PIRSR613078-2"/>
    </source>
</evidence>
<dbReference type="InterPro" id="IPR017578">
    <property type="entry name" value="Ribazole_CobC"/>
</dbReference>
<dbReference type="GO" id="GO:0043755">
    <property type="term" value="F:alpha-ribazole phosphatase activity"/>
    <property type="evidence" value="ECO:0007669"/>
    <property type="project" value="UniProtKB-UniRule"/>
</dbReference>
<protein>
    <recommendedName>
        <fullName evidence="4">Alpha-ribazole phosphatase</fullName>
        <ecNumber evidence="4">3.1.3.73</ecNumber>
    </recommendedName>
</protein>
<feature type="active site" description="Proton donor/acceptor" evidence="5">
    <location>
        <position position="81"/>
    </location>
</feature>
<evidence type="ECO:0000256" key="7">
    <source>
        <dbReference type="PIRSR" id="PIRSR613078-3"/>
    </source>
</evidence>
<comment type="similarity">
    <text evidence="1">Belongs to the phosphoglycerate mutase family. BPG-dependent PGAM subfamily.</text>
</comment>
<evidence type="ECO:0000313" key="9">
    <source>
        <dbReference type="Proteomes" id="UP000095743"/>
    </source>
</evidence>
<dbReference type="PROSITE" id="PS00175">
    <property type="entry name" value="PG_MUTASE"/>
    <property type="match status" value="1"/>
</dbReference>